<dbReference type="PANTHER" id="PTHR46082:SF6">
    <property type="entry name" value="AAA+ ATPASE DOMAIN-CONTAINING PROTEIN-RELATED"/>
    <property type="match status" value="1"/>
</dbReference>
<dbReference type="Gene3D" id="3.40.50.300">
    <property type="entry name" value="P-loop containing nucleotide triphosphate hydrolases"/>
    <property type="match status" value="1"/>
</dbReference>
<dbReference type="Gene3D" id="1.25.40.10">
    <property type="entry name" value="Tetratricopeptide repeat domain"/>
    <property type="match status" value="2"/>
</dbReference>
<evidence type="ECO:0000313" key="2">
    <source>
        <dbReference type="EMBL" id="RDW68977.1"/>
    </source>
</evidence>
<organism evidence="2 3">
    <name type="scientific">Aspergillus mulundensis</name>
    <dbReference type="NCBI Taxonomy" id="1810919"/>
    <lineage>
        <taxon>Eukaryota</taxon>
        <taxon>Fungi</taxon>
        <taxon>Dikarya</taxon>
        <taxon>Ascomycota</taxon>
        <taxon>Pezizomycotina</taxon>
        <taxon>Eurotiomycetes</taxon>
        <taxon>Eurotiomycetidae</taxon>
        <taxon>Eurotiales</taxon>
        <taxon>Aspergillaceae</taxon>
        <taxon>Aspergillus</taxon>
        <taxon>Aspergillus subgen. Nidulantes</taxon>
    </lineage>
</organism>
<keyword evidence="3" id="KW-1185">Reference proteome</keyword>
<dbReference type="InterPro" id="IPR011990">
    <property type="entry name" value="TPR-like_helical_dom_sf"/>
</dbReference>
<comment type="caution">
    <text evidence="2">The sequence shown here is derived from an EMBL/GenBank/DDBJ whole genome shotgun (WGS) entry which is preliminary data.</text>
</comment>
<reference evidence="2 3" key="1">
    <citation type="journal article" date="2018" name="IMA Fungus">
        <title>IMA Genome-F 9: Draft genome sequence of Annulohypoxylon stygium, Aspergillus mulundensis, Berkeleyomyces basicola (syn. Thielaviopsis basicola), Ceratocystis smalleyi, two Cercospora beticola strains, Coleophoma cylindrospora, Fusarium fracticaudum, Phialophora cf. hyalina, and Morchella septimelata.</title>
        <authorList>
            <person name="Wingfield B.D."/>
            <person name="Bills G.F."/>
            <person name="Dong Y."/>
            <person name="Huang W."/>
            <person name="Nel W.J."/>
            <person name="Swalarsk-Parry B.S."/>
            <person name="Vaghefi N."/>
            <person name="Wilken P.M."/>
            <person name="An Z."/>
            <person name="de Beer Z.W."/>
            <person name="De Vos L."/>
            <person name="Chen L."/>
            <person name="Duong T.A."/>
            <person name="Gao Y."/>
            <person name="Hammerbacher A."/>
            <person name="Kikkert J.R."/>
            <person name="Li Y."/>
            <person name="Li H."/>
            <person name="Li K."/>
            <person name="Li Q."/>
            <person name="Liu X."/>
            <person name="Ma X."/>
            <person name="Naidoo K."/>
            <person name="Pethybridge S.J."/>
            <person name="Sun J."/>
            <person name="Steenkamp E.T."/>
            <person name="van der Nest M.A."/>
            <person name="van Wyk S."/>
            <person name="Wingfield M.J."/>
            <person name="Xiong C."/>
            <person name="Yue Q."/>
            <person name="Zhang X."/>
        </authorList>
    </citation>
    <scope>NUCLEOTIDE SEQUENCE [LARGE SCALE GENOMIC DNA]</scope>
    <source>
        <strain evidence="2 3">DSM 5745</strain>
    </source>
</reference>
<protein>
    <recommendedName>
        <fullName evidence="4">NB-ARC domain-containing protein</fullName>
    </recommendedName>
</protein>
<dbReference type="EMBL" id="PVWQ01000011">
    <property type="protein sequence ID" value="RDW68977.1"/>
    <property type="molecule type" value="Genomic_DNA"/>
</dbReference>
<dbReference type="SUPFAM" id="SSF48452">
    <property type="entry name" value="TPR-like"/>
    <property type="match status" value="3"/>
</dbReference>
<dbReference type="Pfam" id="PF13424">
    <property type="entry name" value="TPR_12"/>
    <property type="match status" value="3"/>
</dbReference>
<sequence>MVPFARNPRFVGRQHELQQLKEWTSTPNGPRKIAIAELGGVGKTQVALELAYQTRDDEPNCSVLWLPCISREAVEQAYLAIAKTLGIHAEPNFVKTQVKSFLSQTKEQWLLIFDNADDMDMWTSEKDHASESKDSGRLSALKDFLLSSDHGRIVFTTRSRQLAVRMAAPSSYVIQLVEPNEADSMTILQKSLIDKNLLDDTATGMALLEQLSFLPLAITQATAFINENGISLCDYLDLLREQEEDVSDLLSKDYDDEGRYDNLQNPLTIFILWRVSIRELSRESFLPEPESKLAMVEALGLLGAYSFITSHQGDGSVSIHRLVFLATRNWLRKEQKLSSYIAKAANRFNQVFPRYDHTKRQLWRECLPHILELMEDDAFKKKLKKGLYMDLLRRVSFCLYEDGRYQEVELLTRHRIAFLEDLYGDNIWETLECMSFLAHLQLRQGRLQEAEEFGVQAAHISKEVLGPDDILTLGCMQTLGDVYKQQGGLDEAEKLQSKILITRREVLGSDHYDTLESMGYLALIYRNQGRYRETEELQTHVLKIQTEVLGLEHPLTLATMHNLALAYYFQDRFNEAGHAMEQAFHTSEKVIGLEHPDTLRSMMNLGRIYIAQSRAKDAKGLLRHALDIAGHVLGGDHPDTLMTMSHLTASYTYQARYREAEELEGLVLKLRTKTLGPAHPDTLDSMYFLAGTWRNMGKIIDAIHLMEEYVEFSTQRWGVDNPEIVRSRNVLEHWKRLNEEEAHSSDIEKTSATEMPPGIGDSSLVQETSDMETSPDIDDTPVDDASDIEPHEAKETPFCETESSLALRLSRAYPYLQAIGLPRPYMTSPLGVLYAVSGVTTTLPQ</sequence>
<dbReference type="OrthoDB" id="1577640at2759"/>
<dbReference type="SUPFAM" id="SSF52540">
    <property type="entry name" value="P-loop containing nucleoside triphosphate hydrolases"/>
    <property type="match status" value="1"/>
</dbReference>
<proteinExistence type="predicted"/>
<dbReference type="InterPro" id="IPR027417">
    <property type="entry name" value="P-loop_NTPase"/>
</dbReference>
<accession>A0A3D8R4R9</accession>
<feature type="compositionally biased region" description="Basic and acidic residues" evidence="1">
    <location>
        <begin position="788"/>
        <end position="797"/>
    </location>
</feature>
<feature type="compositionally biased region" description="Acidic residues" evidence="1">
    <location>
        <begin position="769"/>
        <end position="787"/>
    </location>
</feature>
<evidence type="ECO:0000256" key="1">
    <source>
        <dbReference type="SAM" id="MobiDB-lite"/>
    </source>
</evidence>
<evidence type="ECO:0000313" key="3">
    <source>
        <dbReference type="Proteomes" id="UP000256690"/>
    </source>
</evidence>
<dbReference type="Proteomes" id="UP000256690">
    <property type="component" value="Unassembled WGS sequence"/>
</dbReference>
<feature type="compositionally biased region" description="Basic and acidic residues" evidence="1">
    <location>
        <begin position="738"/>
        <end position="751"/>
    </location>
</feature>
<dbReference type="InterPro" id="IPR053137">
    <property type="entry name" value="NLR-like"/>
</dbReference>
<dbReference type="AlphaFoldDB" id="A0A3D8R4R9"/>
<dbReference type="PANTHER" id="PTHR46082">
    <property type="entry name" value="ATP/GTP-BINDING PROTEIN-RELATED"/>
    <property type="match status" value="1"/>
</dbReference>
<dbReference type="GeneID" id="38119107"/>
<gene>
    <name evidence="2" type="ORF">DSM5745_08737</name>
</gene>
<evidence type="ECO:0008006" key="4">
    <source>
        <dbReference type="Google" id="ProtNLM"/>
    </source>
</evidence>
<name>A0A3D8R4R9_9EURO</name>
<dbReference type="STRING" id="1810919.A0A3D8R4R9"/>
<dbReference type="RefSeq" id="XP_026600766.1">
    <property type="nucleotide sequence ID" value="XM_026750753.1"/>
</dbReference>
<feature type="region of interest" description="Disordered" evidence="1">
    <location>
        <begin position="738"/>
        <end position="799"/>
    </location>
</feature>